<comment type="caution">
    <text evidence="2">The sequence shown here is derived from an EMBL/GenBank/DDBJ whole genome shotgun (WGS) entry which is preliminary data.</text>
</comment>
<evidence type="ECO:0008006" key="4">
    <source>
        <dbReference type="Google" id="ProtNLM"/>
    </source>
</evidence>
<accession>A0ABV7KL79</accession>
<proteinExistence type="predicted"/>
<evidence type="ECO:0000313" key="2">
    <source>
        <dbReference type="EMBL" id="MFC3210192.1"/>
    </source>
</evidence>
<gene>
    <name evidence="2" type="ORF">ACFOEJ_03770</name>
</gene>
<organism evidence="2 3">
    <name type="scientific">Planomicrobium okeanokoites</name>
    <name type="common">Planococcus okeanokoites</name>
    <name type="synonym">Flavobacterium okeanokoites</name>
    <dbReference type="NCBI Taxonomy" id="244"/>
    <lineage>
        <taxon>Bacteria</taxon>
        <taxon>Bacillati</taxon>
        <taxon>Bacillota</taxon>
        <taxon>Bacilli</taxon>
        <taxon>Bacillales</taxon>
        <taxon>Caryophanaceae</taxon>
        <taxon>Planomicrobium</taxon>
    </lineage>
</organism>
<feature type="transmembrane region" description="Helical" evidence="1">
    <location>
        <begin position="278"/>
        <end position="297"/>
    </location>
</feature>
<keyword evidence="1" id="KW-0472">Membrane</keyword>
<reference evidence="3" key="1">
    <citation type="journal article" date="2019" name="Int. J. Syst. Evol. Microbiol.">
        <title>The Global Catalogue of Microorganisms (GCM) 10K type strain sequencing project: providing services to taxonomists for standard genome sequencing and annotation.</title>
        <authorList>
            <consortium name="The Broad Institute Genomics Platform"/>
            <consortium name="The Broad Institute Genome Sequencing Center for Infectious Disease"/>
            <person name="Wu L."/>
            <person name="Ma J."/>
        </authorList>
    </citation>
    <scope>NUCLEOTIDE SEQUENCE [LARGE SCALE GENOMIC DNA]</scope>
    <source>
        <strain evidence="3">CCM 320</strain>
    </source>
</reference>
<feature type="transmembrane region" description="Helical" evidence="1">
    <location>
        <begin position="42"/>
        <end position="67"/>
    </location>
</feature>
<keyword evidence="3" id="KW-1185">Reference proteome</keyword>
<keyword evidence="1" id="KW-0812">Transmembrane</keyword>
<name>A0ABV7KL79_PLAOK</name>
<evidence type="ECO:0000313" key="3">
    <source>
        <dbReference type="Proteomes" id="UP001595625"/>
    </source>
</evidence>
<feature type="transmembrane region" description="Helical" evidence="1">
    <location>
        <begin position="12"/>
        <end position="30"/>
    </location>
</feature>
<dbReference type="EMBL" id="JBHRUJ010000004">
    <property type="protein sequence ID" value="MFC3210192.1"/>
    <property type="molecule type" value="Genomic_DNA"/>
</dbReference>
<evidence type="ECO:0000256" key="1">
    <source>
        <dbReference type="SAM" id="Phobius"/>
    </source>
</evidence>
<keyword evidence="1" id="KW-1133">Transmembrane helix</keyword>
<dbReference type="Proteomes" id="UP001595625">
    <property type="component" value="Unassembled WGS sequence"/>
</dbReference>
<dbReference type="RefSeq" id="WP_117313198.1">
    <property type="nucleotide sequence ID" value="NZ_JBHRUJ010000004.1"/>
</dbReference>
<protein>
    <recommendedName>
        <fullName evidence="4">Phage abortive infection protein</fullName>
    </recommendedName>
</protein>
<sequence length="300" mass="35873">MQNFKRLISFKEHIIIWTFVLVLSIIMIYIQHTVGELGKTFWLSLIPSVIIDSLFILIASYFIAYFLRKSEKRRAKNQVYKMLGNRYEKMILNLAKDYITFITKKPVVTKNSIDNIEDVKEQIHELSINMQNYISSNFYKENVKVFFFDDQIKTNSISEMFQEKQWTVHRYIQYLKSTHLKNMDLFITKYISVIPEDLREILFRVEDTLQGNYFVTELDYAPKIDISIFYLNVEEFSEVFKELSKDIYYLLTYFEGIQENDTSKNFRGGLFHHSNSQILLFLILFPMLFYVLIKIGLLSR</sequence>